<reference evidence="2 3" key="1">
    <citation type="submission" date="2016-11" db="EMBL/GenBank/DDBJ databases">
        <authorList>
            <person name="Jaros S."/>
            <person name="Januszkiewicz K."/>
            <person name="Wedrychowicz H."/>
        </authorList>
    </citation>
    <scope>NUCLEOTIDE SEQUENCE [LARGE SCALE GENOMIC DNA]</scope>
    <source>
        <strain evidence="2 3">DSM 43832</strain>
    </source>
</reference>
<feature type="region of interest" description="Disordered" evidence="1">
    <location>
        <begin position="65"/>
        <end position="292"/>
    </location>
</feature>
<evidence type="ECO:0000313" key="3">
    <source>
        <dbReference type="Proteomes" id="UP000184363"/>
    </source>
</evidence>
<feature type="compositionally biased region" description="Pro residues" evidence="1">
    <location>
        <begin position="452"/>
        <end position="465"/>
    </location>
</feature>
<feature type="compositionally biased region" description="Low complexity" evidence="1">
    <location>
        <begin position="386"/>
        <end position="401"/>
    </location>
</feature>
<feature type="compositionally biased region" description="Low complexity" evidence="1">
    <location>
        <begin position="166"/>
        <end position="215"/>
    </location>
</feature>
<proteinExistence type="predicted"/>
<feature type="region of interest" description="Disordered" evidence="1">
    <location>
        <begin position="302"/>
        <end position="321"/>
    </location>
</feature>
<dbReference type="Proteomes" id="UP000184363">
    <property type="component" value="Unassembled WGS sequence"/>
</dbReference>
<protein>
    <submittedName>
        <fullName evidence="2">Uncharacterized protein</fullName>
    </submittedName>
</protein>
<feature type="compositionally biased region" description="Low complexity" evidence="1">
    <location>
        <begin position="222"/>
        <end position="245"/>
    </location>
</feature>
<name>A0A1M6YDX5_PSETH</name>
<accession>A0A1M6YDX5</accession>
<dbReference type="AlphaFoldDB" id="A0A1M6YDX5"/>
<dbReference type="EMBL" id="FRAP01000019">
    <property type="protein sequence ID" value="SHL16290.1"/>
    <property type="molecule type" value="Genomic_DNA"/>
</dbReference>
<evidence type="ECO:0000313" key="2">
    <source>
        <dbReference type="EMBL" id="SHL16290.1"/>
    </source>
</evidence>
<sequence length="465" mass="49752">MDWSERFLAASRPDERQQWCSPERRRRQCPVTASIDLRRSCSVPPWCSDSVPRCIYSVSTRPAANSTVATVRAAEQERARDGGRTEQPGAPCAHRRTQSVDVPGGWSAHQHVSRRGDEETREGHHQRRPGNVIEHADEERQHSQHGCDLGPQSRRATPRRTPAPPRLRQLRGPGAGPGCARPRTAPSAARCSRGSPIRRPGPGAGPAVRGRPGAPWSSIQVPRTSYPARSRPASRPSRRAAVSRPLPAPGHHRAAPRPAQVGSAGAPLEQEPVGAGRVAEPRQQPDRPVATPVRLAAPAGEPVPVRRARARSGGEVRGADAHRALGVERDLRAPHDRLLALGEETAGVAQNRSGDQVVVVPQRAAARTEHELPVRRHRPVGNSGVASPSRASAAPRTSGRPAPSPANPDSPRRRLPGLDAVGRGAAAGSRTSRTAVAVRERASGIRSGRTRPAPPAPRPTPPARR</sequence>
<organism evidence="2 3">
    <name type="scientific">Pseudonocardia thermophila</name>
    <dbReference type="NCBI Taxonomy" id="1848"/>
    <lineage>
        <taxon>Bacteria</taxon>
        <taxon>Bacillati</taxon>
        <taxon>Actinomycetota</taxon>
        <taxon>Actinomycetes</taxon>
        <taxon>Pseudonocardiales</taxon>
        <taxon>Pseudonocardiaceae</taxon>
        <taxon>Pseudonocardia</taxon>
    </lineage>
</organism>
<feature type="compositionally biased region" description="Basic and acidic residues" evidence="1">
    <location>
        <begin position="312"/>
        <end position="321"/>
    </location>
</feature>
<feature type="compositionally biased region" description="Basic and acidic residues" evidence="1">
    <location>
        <begin position="74"/>
        <end position="84"/>
    </location>
</feature>
<feature type="compositionally biased region" description="Basic and acidic residues" evidence="1">
    <location>
        <begin position="114"/>
        <end position="123"/>
    </location>
</feature>
<keyword evidence="3" id="KW-1185">Reference proteome</keyword>
<gene>
    <name evidence="2" type="ORF">SAMN05443637_119144</name>
</gene>
<feature type="region of interest" description="Disordered" evidence="1">
    <location>
        <begin position="360"/>
        <end position="465"/>
    </location>
</feature>
<evidence type="ECO:0000256" key="1">
    <source>
        <dbReference type="SAM" id="MobiDB-lite"/>
    </source>
</evidence>